<dbReference type="AlphaFoldDB" id="A0A0C3AQI6"/>
<dbReference type="Gene3D" id="3.40.50.300">
    <property type="entry name" value="P-loop containing nucleotide triphosphate hydrolases"/>
    <property type="match status" value="1"/>
</dbReference>
<dbReference type="GO" id="GO:0006388">
    <property type="term" value="P:tRNA splicing, via endonucleolytic cleavage and ligation"/>
    <property type="evidence" value="ECO:0007669"/>
    <property type="project" value="UniProtKB-UniRule"/>
</dbReference>
<dbReference type="Pfam" id="PF08302">
    <property type="entry name" value="tRNA_lig_CPD"/>
    <property type="match status" value="1"/>
</dbReference>
<evidence type="ECO:0000259" key="3">
    <source>
        <dbReference type="Pfam" id="PF08302"/>
    </source>
</evidence>
<reference evidence="6 7" key="1">
    <citation type="submission" date="2014-04" db="EMBL/GenBank/DDBJ databases">
        <authorList>
            <consortium name="DOE Joint Genome Institute"/>
            <person name="Kuo A."/>
            <person name="Kohler A."/>
            <person name="Nagy L.G."/>
            <person name="Floudas D."/>
            <person name="Copeland A."/>
            <person name="Barry K.W."/>
            <person name="Cichocki N."/>
            <person name="Veneault-Fourrey C."/>
            <person name="LaButti K."/>
            <person name="Lindquist E.A."/>
            <person name="Lipzen A."/>
            <person name="Lundell T."/>
            <person name="Morin E."/>
            <person name="Murat C."/>
            <person name="Sun H."/>
            <person name="Tunlid A."/>
            <person name="Henrissat B."/>
            <person name="Grigoriev I.V."/>
            <person name="Hibbett D.S."/>
            <person name="Martin F."/>
            <person name="Nordberg H.P."/>
            <person name="Cantor M.N."/>
            <person name="Hua S.X."/>
        </authorList>
    </citation>
    <scope>NUCLEOTIDE SEQUENCE [LARGE SCALE GENOMIC DNA]</scope>
    <source>
        <strain evidence="6 7">Foug A</strain>
    </source>
</reference>
<protein>
    <recommendedName>
        <fullName evidence="1">tRNA ligase</fullName>
        <ecNumber evidence="1">6.5.1.3</ecNumber>
    </recommendedName>
</protein>
<dbReference type="Pfam" id="PF08303">
    <property type="entry name" value="tRNA_lig_kinase"/>
    <property type="match status" value="1"/>
</dbReference>
<evidence type="ECO:0000313" key="7">
    <source>
        <dbReference type="Proteomes" id="UP000053989"/>
    </source>
</evidence>
<feature type="domain" description="T4 RNA ligase 1-like N-terminal" evidence="5">
    <location>
        <begin position="65"/>
        <end position="312"/>
    </location>
</feature>
<dbReference type="HOGENOM" id="CLU_010316_1_0_1"/>
<dbReference type="GO" id="GO:0005634">
    <property type="term" value="C:nucleus"/>
    <property type="evidence" value="ECO:0007669"/>
    <property type="project" value="TreeGrafter"/>
</dbReference>
<sequence length="796" mass="90101">MMSETLFNKEDSKLVADLYRLSKKSPKLVRSHAYDALSDPTISITSWKMDEFKYYDVPSPFPTLTRGLFTRLLPSKDNKEPRYQIIARGYDKFFNIGEVPWTDWSSMQAHTGPDYTLSVKSNGCIIFIAPLSSSKLIVTSKHALGSMQGVEETHSQAGHRWLKRHMALKGKSEAALAAALWERRWTAVAELCDDNFEEHVLPYPPEKSGLHLHGINETGKAFCTLPASTVDEFADEWGFIKTSTLVLKSISEVKQFTDEIAKTGMWKGEPLEGFVVRTHIVHPKHDSASHDRAPPYPPGSSFFFKVKFDEPYMMYRDWREITKILLSAKGPLNDAKIPKSKLKRKETQLYIKWVKEEIRQNRGAFSEFSKGKGIIATRERFLKWSECNQWKDPSEELESSQPTEFGKTIILPVAIPGCGKTTVSVALAHLFCFGHTQSDDAQTKKSGPTFIKNVVELLKKHDVVIADKNNHMRQHREALQQATSKLHQPVRLLALNWNLEKPLAMVHRLCADRVFSRGENHQTLRADTVAKYHEDVIWQFIRDREELAVNEVNDIIDMEVEDSLEAALARAVDGCVQILGYEKPSQESIDEAVRVAQEYVPKAKKATEKGKKAPEPRYYGILPEIDLLDVISTRLDEAEDVPVNGKAFWRALVGNGRVTNRPHVTFVHQKNLPGQKELWGRCRAIHLMFDPPFFSFHLGHLLWNDKVMALTVEDFSLAASDDSTDAYAGQGHMFVSQLHEDIRNVLHITVGTANCNIQPVEAKALVEAWRKGERAGIGSLEIEGFSAKGRIKGLTY</sequence>
<name>A0A0C3AQI6_9AGAM</name>
<organism evidence="6 7">
    <name type="scientific">Scleroderma citrinum Foug A</name>
    <dbReference type="NCBI Taxonomy" id="1036808"/>
    <lineage>
        <taxon>Eukaryota</taxon>
        <taxon>Fungi</taxon>
        <taxon>Dikarya</taxon>
        <taxon>Basidiomycota</taxon>
        <taxon>Agaricomycotina</taxon>
        <taxon>Agaricomycetes</taxon>
        <taxon>Agaricomycetidae</taxon>
        <taxon>Boletales</taxon>
        <taxon>Sclerodermatineae</taxon>
        <taxon>Sclerodermataceae</taxon>
        <taxon>Scleroderma</taxon>
    </lineage>
</organism>
<evidence type="ECO:0000256" key="2">
    <source>
        <dbReference type="PIRSR" id="PIRSR019634-50"/>
    </source>
</evidence>
<dbReference type="OrthoDB" id="276239at2759"/>
<evidence type="ECO:0000259" key="5">
    <source>
        <dbReference type="Pfam" id="PF09511"/>
    </source>
</evidence>
<dbReference type="EMBL" id="KN822014">
    <property type="protein sequence ID" value="KIM67212.1"/>
    <property type="molecule type" value="Genomic_DNA"/>
</dbReference>
<dbReference type="PIRSF" id="PIRSF019634">
    <property type="entry name" value="tRNA_lig_yeast"/>
    <property type="match status" value="1"/>
</dbReference>
<evidence type="ECO:0000256" key="1">
    <source>
        <dbReference type="PIRNR" id="PIRNR019634"/>
    </source>
</evidence>
<keyword evidence="1" id="KW-0436">Ligase</keyword>
<dbReference type="GO" id="GO:0005524">
    <property type="term" value="F:ATP binding"/>
    <property type="evidence" value="ECO:0007669"/>
    <property type="project" value="UniProtKB-UniRule"/>
</dbReference>
<dbReference type="STRING" id="1036808.A0A0C3AQI6"/>
<dbReference type="InterPro" id="IPR015965">
    <property type="entry name" value="tRNA_lig_PDEase"/>
</dbReference>
<dbReference type="GO" id="GO:0008081">
    <property type="term" value="F:phosphoric diester hydrolase activity"/>
    <property type="evidence" value="ECO:0007669"/>
    <property type="project" value="InterPro"/>
</dbReference>
<evidence type="ECO:0000313" key="6">
    <source>
        <dbReference type="EMBL" id="KIM67212.1"/>
    </source>
</evidence>
<comment type="catalytic activity">
    <reaction evidence="1">
        <text>ATP + (ribonucleotide)n-3'-hydroxyl + 5'-phospho-(ribonucleotide)m = (ribonucleotide)n+m + AMP + diphosphate.</text>
        <dbReference type="EC" id="6.5.1.3"/>
    </reaction>
</comment>
<dbReference type="InterPro" id="IPR012387">
    <property type="entry name" value="Trl1_fun"/>
</dbReference>
<feature type="domain" description="tRNA ligase phosphodiesterase" evidence="3">
    <location>
        <begin position="582"/>
        <end position="785"/>
    </location>
</feature>
<gene>
    <name evidence="6" type="ORF">SCLCIDRAFT_1210714</name>
</gene>
<reference evidence="7" key="2">
    <citation type="submission" date="2015-01" db="EMBL/GenBank/DDBJ databases">
        <title>Evolutionary Origins and Diversification of the Mycorrhizal Mutualists.</title>
        <authorList>
            <consortium name="DOE Joint Genome Institute"/>
            <consortium name="Mycorrhizal Genomics Consortium"/>
            <person name="Kohler A."/>
            <person name="Kuo A."/>
            <person name="Nagy L.G."/>
            <person name="Floudas D."/>
            <person name="Copeland A."/>
            <person name="Barry K.W."/>
            <person name="Cichocki N."/>
            <person name="Veneault-Fourrey C."/>
            <person name="LaButti K."/>
            <person name="Lindquist E.A."/>
            <person name="Lipzen A."/>
            <person name="Lundell T."/>
            <person name="Morin E."/>
            <person name="Murat C."/>
            <person name="Riley R."/>
            <person name="Ohm R."/>
            <person name="Sun H."/>
            <person name="Tunlid A."/>
            <person name="Henrissat B."/>
            <person name="Grigoriev I.V."/>
            <person name="Hibbett D.S."/>
            <person name="Martin F."/>
        </authorList>
    </citation>
    <scope>NUCLEOTIDE SEQUENCE [LARGE SCALE GENOMIC DNA]</scope>
    <source>
        <strain evidence="7">Foug A</strain>
    </source>
</reference>
<proteinExistence type="inferred from homology"/>
<dbReference type="InParanoid" id="A0A0C3AQI6"/>
<dbReference type="InterPro" id="IPR015966">
    <property type="entry name" value="tRNA_lig_kin_fungi"/>
</dbReference>
<comment type="similarity">
    <text evidence="1">Belongs to the TRL1 family.</text>
</comment>
<accession>A0A0C3AQI6</accession>
<dbReference type="Pfam" id="PF09511">
    <property type="entry name" value="RNA_lig_T4_1"/>
    <property type="match status" value="1"/>
</dbReference>
<dbReference type="InterPro" id="IPR027417">
    <property type="entry name" value="P-loop_NTPase"/>
</dbReference>
<dbReference type="GO" id="GO:0051730">
    <property type="term" value="F:GTP-dependent polyribonucleotide 5'-hydroxyl-kinase activity"/>
    <property type="evidence" value="ECO:0007669"/>
    <property type="project" value="InterPro"/>
</dbReference>
<dbReference type="PANTHER" id="PTHR32004:SF1">
    <property type="entry name" value="TRNA LIGASE"/>
    <property type="match status" value="1"/>
</dbReference>
<evidence type="ECO:0000259" key="4">
    <source>
        <dbReference type="Pfam" id="PF08303"/>
    </source>
</evidence>
<dbReference type="SUPFAM" id="SSF52540">
    <property type="entry name" value="P-loop containing nucleoside triphosphate hydrolases"/>
    <property type="match status" value="1"/>
</dbReference>
<dbReference type="FunCoup" id="A0A0C3AQI6">
    <property type="interactions" value="203"/>
</dbReference>
<dbReference type="GO" id="GO:0003972">
    <property type="term" value="F:RNA ligase (ATP) activity"/>
    <property type="evidence" value="ECO:0007669"/>
    <property type="project" value="UniProtKB-UniRule"/>
</dbReference>
<dbReference type="EC" id="6.5.1.3" evidence="1"/>
<keyword evidence="7" id="KW-1185">Reference proteome</keyword>
<feature type="active site" description="N6-AMP-lysine intermediate" evidence="2">
    <location>
        <position position="120"/>
    </location>
</feature>
<feature type="domain" description="tRNA ligase kinase" evidence="4">
    <location>
        <begin position="409"/>
        <end position="547"/>
    </location>
</feature>
<dbReference type="Proteomes" id="UP000053989">
    <property type="component" value="Unassembled WGS sequence"/>
</dbReference>
<dbReference type="PANTHER" id="PTHR32004">
    <property type="entry name" value="TRNA LIGASE"/>
    <property type="match status" value="1"/>
</dbReference>
<keyword evidence="1" id="KW-0819">tRNA processing</keyword>
<dbReference type="InterPro" id="IPR019039">
    <property type="entry name" value="T4-Rnl1-like_N"/>
</dbReference>